<evidence type="ECO:0000313" key="3">
    <source>
        <dbReference type="Proteomes" id="UP000306196"/>
    </source>
</evidence>
<dbReference type="Pfam" id="PF18753">
    <property type="entry name" value="Nmad2"/>
    <property type="match status" value="1"/>
</dbReference>
<keyword evidence="3" id="KW-1185">Reference proteome</keyword>
<dbReference type="EMBL" id="VAUV01000004">
    <property type="protein sequence ID" value="TLD71685.1"/>
    <property type="molecule type" value="Genomic_DNA"/>
</dbReference>
<accession>A0A5R8KI77</accession>
<feature type="domain" description="Nucleotide modification associated" evidence="1">
    <location>
        <begin position="2"/>
        <end position="203"/>
    </location>
</feature>
<evidence type="ECO:0000313" key="2">
    <source>
        <dbReference type="EMBL" id="TLD71685.1"/>
    </source>
</evidence>
<dbReference type="OrthoDB" id="2080678at2"/>
<dbReference type="RefSeq" id="WP_138085280.1">
    <property type="nucleotide sequence ID" value="NZ_VAUV01000004.1"/>
</dbReference>
<name>A0A5R8KI77_9BACT</name>
<evidence type="ECO:0000259" key="1">
    <source>
        <dbReference type="Pfam" id="PF18753"/>
    </source>
</evidence>
<proteinExistence type="predicted"/>
<dbReference type="InterPro" id="IPR041180">
    <property type="entry name" value="Nmad2"/>
</dbReference>
<dbReference type="AlphaFoldDB" id="A0A5R8KI77"/>
<comment type="caution">
    <text evidence="2">The sequence shown here is derived from an EMBL/GenBank/DDBJ whole genome shotgun (WGS) entry which is preliminary data.</text>
</comment>
<sequence length="206" mass="23799">MKLFSYVVARDFGFAPNPFFGFCTLACCKPDIRRTAEVGDWVAGIGSMKKGLGYQLVYAMKISEIITFNDYWRDSRFFLKRPKFDSSIKHSYGDNIYHKDARTNRWIQEDSHHSLERGETNEANLDRDTGSTDKVIISKRFAYWGRFGPVVPPQLENLDGQSIFIRTSAHKCKFTDEFVRSFVDWFESFGDQGACAPPGDWRFNPK</sequence>
<organism evidence="2 3">
    <name type="scientific">Phragmitibacter flavus</name>
    <dbReference type="NCBI Taxonomy" id="2576071"/>
    <lineage>
        <taxon>Bacteria</taxon>
        <taxon>Pseudomonadati</taxon>
        <taxon>Verrucomicrobiota</taxon>
        <taxon>Verrucomicrobiia</taxon>
        <taxon>Verrucomicrobiales</taxon>
        <taxon>Verrucomicrobiaceae</taxon>
        <taxon>Phragmitibacter</taxon>
    </lineage>
</organism>
<reference evidence="2 3" key="1">
    <citation type="submission" date="2019-05" db="EMBL/GenBank/DDBJ databases">
        <title>Verrucobacter flavum gen. nov., sp. nov. a new member of the family Verrucomicrobiaceae.</title>
        <authorList>
            <person name="Szuroczki S."/>
            <person name="Abbaszade G."/>
            <person name="Szabo A."/>
            <person name="Felfoldi T."/>
            <person name="Schumann P."/>
            <person name="Boka K."/>
            <person name="Keki Z."/>
            <person name="Toumi M."/>
            <person name="Toth E."/>
        </authorList>
    </citation>
    <scope>NUCLEOTIDE SEQUENCE [LARGE SCALE GENOMIC DNA]</scope>
    <source>
        <strain evidence="2 3">MG-N-17</strain>
    </source>
</reference>
<gene>
    <name evidence="2" type="ORF">FEM03_05980</name>
</gene>
<dbReference type="Proteomes" id="UP000306196">
    <property type="component" value="Unassembled WGS sequence"/>
</dbReference>
<protein>
    <recommendedName>
        <fullName evidence="1">Nucleotide modification associated domain-containing protein</fullName>
    </recommendedName>
</protein>